<proteinExistence type="inferred from homology"/>
<dbReference type="Proteomes" id="UP000078389">
    <property type="component" value="Unassembled WGS sequence"/>
</dbReference>
<dbReference type="Pfam" id="PF01408">
    <property type="entry name" value="GFO_IDH_MocA"/>
    <property type="match status" value="1"/>
</dbReference>
<dbReference type="SUPFAM" id="SSF51735">
    <property type="entry name" value="NAD(P)-binding Rossmann-fold domains"/>
    <property type="match status" value="1"/>
</dbReference>
<sequence length="338" mass="36580">MAETQKLRWGILSTANIGMAKVTPAIQKSAHSDVVAIASRNGDAARRAADRLGIARAYGSYEDLLADPEIDAIYNPLPNHLHVEMTLAANAAGKHVLCEKPIAITAEDAKQLRGARTDRLIMEAFMVRFHAQWHRAREIARSGELGEVRAVRAVFSYHNVDPNNVRNKADIGGGGMLDIGCYPVTAGRFFFEAEPLRVVSLMERDPAFGTDRLASVIADFGGGRQLNFMVSTQMVPNQSVEILGTKGRVEIIIPFNAPQGLATALLVDQGYALDASLARREIFPPSDQYTEMAEAFALAALGQGTLPYGVEDAIKSMQVLDAIFESERTGAWAAVKAG</sequence>
<dbReference type="AlphaFoldDB" id="A0A178HZM4"/>
<dbReference type="STRING" id="1770058.A3840_09100"/>
<dbReference type="Gene3D" id="3.40.50.720">
    <property type="entry name" value="NAD(P)-binding Rossmann-like Domain"/>
    <property type="match status" value="1"/>
</dbReference>
<feature type="domain" description="GFO/IDH/MocA-like oxidoreductase" evidence="4">
    <location>
        <begin position="134"/>
        <end position="250"/>
    </location>
</feature>
<dbReference type="PANTHER" id="PTHR22604:SF105">
    <property type="entry name" value="TRANS-1,2-DIHYDROBENZENE-1,2-DIOL DEHYDROGENASE"/>
    <property type="match status" value="1"/>
</dbReference>
<evidence type="ECO:0000256" key="2">
    <source>
        <dbReference type="ARBA" id="ARBA00023002"/>
    </source>
</evidence>
<evidence type="ECO:0000256" key="1">
    <source>
        <dbReference type="ARBA" id="ARBA00010928"/>
    </source>
</evidence>
<comment type="caution">
    <text evidence="5">The sequence shown here is derived from an EMBL/GenBank/DDBJ whole genome shotgun (WGS) entry which is preliminary data.</text>
</comment>
<evidence type="ECO:0000313" key="6">
    <source>
        <dbReference type="Proteomes" id="UP000078389"/>
    </source>
</evidence>
<dbReference type="InterPro" id="IPR000683">
    <property type="entry name" value="Gfo/Idh/MocA-like_OxRdtase_N"/>
</dbReference>
<evidence type="ECO:0000259" key="4">
    <source>
        <dbReference type="Pfam" id="PF22725"/>
    </source>
</evidence>
<dbReference type="InterPro" id="IPR036291">
    <property type="entry name" value="NAD(P)-bd_dom_sf"/>
</dbReference>
<dbReference type="PANTHER" id="PTHR22604">
    <property type="entry name" value="OXIDOREDUCTASES"/>
    <property type="match status" value="1"/>
</dbReference>
<dbReference type="OrthoDB" id="9774191at2"/>
<keyword evidence="2" id="KW-0560">Oxidoreductase</keyword>
<protein>
    <submittedName>
        <fullName evidence="5">NAD-binding protein</fullName>
    </submittedName>
</protein>
<reference evidence="5 6" key="1">
    <citation type="submission" date="2016-03" db="EMBL/GenBank/DDBJ databases">
        <title>Genome sequencing of Devosia sp. S37.</title>
        <authorList>
            <person name="Mohd Nor M."/>
        </authorList>
    </citation>
    <scope>NUCLEOTIDE SEQUENCE [LARGE SCALE GENOMIC DNA]</scope>
    <source>
        <strain evidence="5 6">S37</strain>
    </source>
</reference>
<dbReference type="GO" id="GO:0016491">
    <property type="term" value="F:oxidoreductase activity"/>
    <property type="evidence" value="ECO:0007669"/>
    <property type="project" value="UniProtKB-KW"/>
</dbReference>
<feature type="domain" description="Gfo/Idh/MocA-like oxidoreductase N-terminal" evidence="3">
    <location>
        <begin position="8"/>
        <end position="112"/>
    </location>
</feature>
<gene>
    <name evidence="5" type="ORF">A3840_09100</name>
</gene>
<dbReference type="SUPFAM" id="SSF55347">
    <property type="entry name" value="Glyceraldehyde-3-phosphate dehydrogenase-like, C-terminal domain"/>
    <property type="match status" value="1"/>
</dbReference>
<keyword evidence="6" id="KW-1185">Reference proteome</keyword>
<comment type="similarity">
    <text evidence="1">Belongs to the Gfo/Idh/MocA family.</text>
</comment>
<evidence type="ECO:0000313" key="5">
    <source>
        <dbReference type="EMBL" id="OAM77496.1"/>
    </source>
</evidence>
<dbReference type="RefSeq" id="WP_067455172.1">
    <property type="nucleotide sequence ID" value="NZ_LVVY01000081.1"/>
</dbReference>
<dbReference type="InterPro" id="IPR055170">
    <property type="entry name" value="GFO_IDH_MocA-like_dom"/>
</dbReference>
<name>A0A178HZM4_9HYPH</name>
<dbReference type="EMBL" id="LVVY01000081">
    <property type="protein sequence ID" value="OAM77496.1"/>
    <property type="molecule type" value="Genomic_DNA"/>
</dbReference>
<dbReference type="GO" id="GO:0000166">
    <property type="term" value="F:nucleotide binding"/>
    <property type="evidence" value="ECO:0007669"/>
    <property type="project" value="InterPro"/>
</dbReference>
<accession>A0A178HZM4</accession>
<dbReference type="Pfam" id="PF22725">
    <property type="entry name" value="GFO_IDH_MocA_C3"/>
    <property type="match status" value="1"/>
</dbReference>
<evidence type="ECO:0000259" key="3">
    <source>
        <dbReference type="Pfam" id="PF01408"/>
    </source>
</evidence>
<organism evidence="5 6">
    <name type="scientific">Devosia elaeis</name>
    <dbReference type="NCBI Taxonomy" id="1770058"/>
    <lineage>
        <taxon>Bacteria</taxon>
        <taxon>Pseudomonadati</taxon>
        <taxon>Pseudomonadota</taxon>
        <taxon>Alphaproteobacteria</taxon>
        <taxon>Hyphomicrobiales</taxon>
        <taxon>Devosiaceae</taxon>
        <taxon>Devosia</taxon>
    </lineage>
</organism>
<dbReference type="InterPro" id="IPR050984">
    <property type="entry name" value="Gfo/Idh/MocA_domain"/>
</dbReference>
<dbReference type="Gene3D" id="3.30.360.10">
    <property type="entry name" value="Dihydrodipicolinate Reductase, domain 2"/>
    <property type="match status" value="1"/>
</dbReference>